<feature type="repeat" description="TPR" evidence="3">
    <location>
        <begin position="180"/>
        <end position="213"/>
    </location>
</feature>
<dbReference type="AlphaFoldDB" id="A0A2T1D8J4"/>
<dbReference type="Gene3D" id="1.25.40.10">
    <property type="entry name" value="Tetratricopeptide repeat domain"/>
    <property type="match status" value="3"/>
</dbReference>
<keyword evidence="5" id="KW-1185">Reference proteome</keyword>
<accession>A0A2T1D8J4</accession>
<dbReference type="STRING" id="1920490.GCA_001895925_02377"/>
<dbReference type="SMART" id="SM00028">
    <property type="entry name" value="TPR"/>
    <property type="match status" value="7"/>
</dbReference>
<feature type="repeat" description="TPR" evidence="3">
    <location>
        <begin position="44"/>
        <end position="77"/>
    </location>
</feature>
<dbReference type="PROSITE" id="PS50293">
    <property type="entry name" value="TPR_REGION"/>
    <property type="match status" value="3"/>
</dbReference>
<protein>
    <submittedName>
        <fullName evidence="4">Tetratricopeptide repeat protein</fullName>
    </submittedName>
</protein>
<reference evidence="4 5" key="1">
    <citation type="submission" date="2018-02" db="EMBL/GenBank/DDBJ databases">
        <authorList>
            <person name="Cohen D.B."/>
            <person name="Kent A.D."/>
        </authorList>
    </citation>
    <scope>NUCLEOTIDE SEQUENCE [LARGE SCALE GENOMIC DNA]</scope>
    <source>
        <strain evidence="4 5">ULC007</strain>
    </source>
</reference>
<comment type="caution">
    <text evidence="4">The sequence shown here is derived from an EMBL/GenBank/DDBJ whole genome shotgun (WGS) entry which is preliminary data.</text>
</comment>
<dbReference type="InterPro" id="IPR019734">
    <property type="entry name" value="TPR_rpt"/>
</dbReference>
<gene>
    <name evidence="4" type="ORF">C7B65_20670</name>
</gene>
<keyword evidence="2 3" id="KW-0802">TPR repeat</keyword>
<evidence type="ECO:0000256" key="1">
    <source>
        <dbReference type="ARBA" id="ARBA00022737"/>
    </source>
</evidence>
<evidence type="ECO:0000313" key="4">
    <source>
        <dbReference type="EMBL" id="PSB16773.1"/>
    </source>
</evidence>
<dbReference type="Gene3D" id="3.40.50.2000">
    <property type="entry name" value="Glycogen Phosphorylase B"/>
    <property type="match status" value="2"/>
</dbReference>
<dbReference type="RefSeq" id="WP_083583169.1">
    <property type="nucleotide sequence ID" value="NZ_PVWG01000037.1"/>
</dbReference>
<reference evidence="4 5" key="2">
    <citation type="submission" date="2018-03" db="EMBL/GenBank/DDBJ databases">
        <title>The ancient ancestry and fast evolution of plastids.</title>
        <authorList>
            <person name="Moore K.R."/>
            <person name="Magnabosco C."/>
            <person name="Momper L."/>
            <person name="Gold D.A."/>
            <person name="Bosak T."/>
            <person name="Fournier G.P."/>
        </authorList>
    </citation>
    <scope>NUCLEOTIDE SEQUENCE [LARGE SCALE GENOMIC DNA]</scope>
    <source>
        <strain evidence="4 5">ULC007</strain>
    </source>
</reference>
<evidence type="ECO:0000256" key="2">
    <source>
        <dbReference type="ARBA" id="ARBA00022803"/>
    </source>
</evidence>
<name>A0A2T1D8J4_9CYAN</name>
<dbReference type="Pfam" id="PF13176">
    <property type="entry name" value="TPR_7"/>
    <property type="match status" value="1"/>
</dbReference>
<dbReference type="Pfam" id="PF20706">
    <property type="entry name" value="GT4-conflict"/>
    <property type="match status" value="1"/>
</dbReference>
<evidence type="ECO:0000256" key="3">
    <source>
        <dbReference type="PROSITE-ProRule" id="PRU00339"/>
    </source>
</evidence>
<feature type="repeat" description="TPR" evidence="3">
    <location>
        <begin position="214"/>
        <end position="247"/>
    </location>
</feature>
<dbReference type="CDD" id="cd03801">
    <property type="entry name" value="GT4_PimA-like"/>
    <property type="match status" value="1"/>
</dbReference>
<dbReference type="Pfam" id="PF07719">
    <property type="entry name" value="TPR_2"/>
    <property type="match status" value="1"/>
</dbReference>
<dbReference type="Proteomes" id="UP000238634">
    <property type="component" value="Unassembled WGS sequence"/>
</dbReference>
<evidence type="ECO:0000313" key="5">
    <source>
        <dbReference type="Proteomes" id="UP000238634"/>
    </source>
</evidence>
<dbReference type="OrthoDB" id="485389at2"/>
<dbReference type="SUPFAM" id="SSF48452">
    <property type="entry name" value="TPR-like"/>
    <property type="match status" value="2"/>
</dbReference>
<sequence>MHLAMSMNEAFKQLTAAKNAFQAEDWETAEQLCLQIIQQHPQQIETLEMLGIVYCQTGQFERAIAHYHSFLNLVPNSVSAHYNLGTALSKIEQIDAAIEHYQAAIALDPSFYQSHYNLGNAYLAQQQYEDAIAAYRQVLKLKPDHRQSLHNLGACLQNLEQFEAAADAYQQALALKPDHAIAHNSLGEVLRKLGRVEAAIGHLRQAIALDPTFAEAYNNLGVASYYCGQFVEASDRYQDALRLNPTYANAQLNYGFLLLLRGDLEAGFRYYEQRWAGQSLTPPAFPQPEWDGSNLNGKTILLCHEQGFGDLIQFIRYAPLVAARGGRVIVGCSAPLMRLLKTAPGIDQLVLEGETMPPFDCYALLLSLPYLLGTTLDTIPAAIPYLSTPQVSTTNPILKVGIVWGGNSKNGNDRDRSITLTELLPLLSLTGVEFHSLQKGRSEELQQFQAAHPTIAIVDLDQQLEDFADTAAAIAQLDLVISVDTSVAHLAGAIGKPVWILLSAVPDWRWFLDRADSPWYPTARLFRQRSLRDWSNVTESIKNELVTLIKSKSKNLDSSVEISARIPDSRKNQSLVINSSPKKQIGIGFPIGGNLGWGVYGLNLALQLWKTSNLEPVSLMAISALSELNPVLRSRLNSVLDYSQQIQTLLTQHPGKVLTTNLLILKPLGNHFATSEENRRIQGTHNIGVIFSEDTHFLPHEVEQAQRYDRIIAGSTWNAEILRTYGLTQVETVQQGIDPTLFHPAPRSGLLHDRFVIFSGGKLEYRKGQDIVVAAFRIFRSRHPEALLLTAWHNHWVNTMTGLDRANHVADVPSVDDRGRLQITHWLTKNGIPADAVLDVGMIPNAIAPQVLREADVAVFTNRGEGGTNLVAMESLACGIPTIISMNTGHLDLIGDDRCYPLRTQGQIFGNEHYQGTEGWGESQVEEVVEQLEQVYGDRAEAQRRGNAAAQFMQDWTWEKQVQRSLTVLADFL</sequence>
<dbReference type="PROSITE" id="PS50005">
    <property type="entry name" value="TPR"/>
    <property type="match status" value="6"/>
</dbReference>
<feature type="repeat" description="TPR" evidence="3">
    <location>
        <begin position="112"/>
        <end position="145"/>
    </location>
</feature>
<dbReference type="EMBL" id="PVWG01000037">
    <property type="protein sequence ID" value="PSB16773.1"/>
    <property type="molecule type" value="Genomic_DNA"/>
</dbReference>
<dbReference type="InterPro" id="IPR051685">
    <property type="entry name" value="Ycf3/AcsC/BcsC/TPR_MFPF"/>
</dbReference>
<dbReference type="InterPro" id="IPR011990">
    <property type="entry name" value="TPR-like_helical_dom_sf"/>
</dbReference>
<feature type="repeat" description="TPR" evidence="3">
    <location>
        <begin position="146"/>
        <end position="179"/>
    </location>
</feature>
<dbReference type="PANTHER" id="PTHR44943">
    <property type="entry name" value="CELLULOSE SYNTHASE OPERON PROTEIN C"/>
    <property type="match status" value="1"/>
</dbReference>
<keyword evidence="1" id="KW-0677">Repeat</keyword>
<dbReference type="PANTHER" id="PTHR44943:SF8">
    <property type="entry name" value="TPR REPEAT-CONTAINING PROTEIN MJ0263"/>
    <property type="match status" value="1"/>
</dbReference>
<feature type="repeat" description="TPR" evidence="3">
    <location>
        <begin position="78"/>
        <end position="111"/>
    </location>
</feature>
<dbReference type="Pfam" id="PF13432">
    <property type="entry name" value="TPR_16"/>
    <property type="match status" value="2"/>
</dbReference>
<proteinExistence type="predicted"/>
<dbReference type="SUPFAM" id="SSF53756">
    <property type="entry name" value="UDP-Glycosyltransferase/glycogen phosphorylase"/>
    <property type="match status" value="2"/>
</dbReference>
<organism evidence="4 5">
    <name type="scientific">Phormidesmis priestleyi ULC007</name>
    <dbReference type="NCBI Taxonomy" id="1920490"/>
    <lineage>
        <taxon>Bacteria</taxon>
        <taxon>Bacillati</taxon>
        <taxon>Cyanobacteriota</taxon>
        <taxon>Cyanophyceae</taxon>
        <taxon>Leptolyngbyales</taxon>
        <taxon>Leptolyngbyaceae</taxon>
        <taxon>Phormidesmis</taxon>
    </lineage>
</organism>
<dbReference type="InterPro" id="IPR013105">
    <property type="entry name" value="TPR_2"/>
</dbReference>